<dbReference type="PANTHER" id="PTHR35910">
    <property type="entry name" value="2EXR DOMAIN-CONTAINING PROTEIN"/>
    <property type="match status" value="1"/>
</dbReference>
<dbReference type="Proteomes" id="UP000824998">
    <property type="component" value="Unassembled WGS sequence"/>
</dbReference>
<dbReference type="PANTHER" id="PTHR35910:SF1">
    <property type="entry name" value="2EXR DOMAIN-CONTAINING PROTEIN"/>
    <property type="match status" value="1"/>
</dbReference>
<keyword evidence="3" id="KW-1185">Reference proteome</keyword>
<organism evidence="2 3">
    <name type="scientific">Amylocarpus encephaloides</name>
    <dbReference type="NCBI Taxonomy" id="45428"/>
    <lineage>
        <taxon>Eukaryota</taxon>
        <taxon>Fungi</taxon>
        <taxon>Dikarya</taxon>
        <taxon>Ascomycota</taxon>
        <taxon>Pezizomycotina</taxon>
        <taxon>Leotiomycetes</taxon>
        <taxon>Helotiales</taxon>
        <taxon>Helotiales incertae sedis</taxon>
        <taxon>Amylocarpus</taxon>
    </lineage>
</organism>
<dbReference type="AlphaFoldDB" id="A0A9P7YC14"/>
<dbReference type="OrthoDB" id="3564600at2759"/>
<feature type="domain" description="2EXR" evidence="1">
    <location>
        <begin position="49"/>
        <end position="147"/>
    </location>
</feature>
<dbReference type="InterPro" id="IPR045518">
    <property type="entry name" value="2EXR"/>
</dbReference>
<evidence type="ECO:0000313" key="3">
    <source>
        <dbReference type="Proteomes" id="UP000824998"/>
    </source>
</evidence>
<name>A0A9P7YC14_9HELO</name>
<gene>
    <name evidence="2" type="ORF">BJ875DRAFT_471924</name>
</gene>
<accession>A0A9P7YC14</accession>
<evidence type="ECO:0000313" key="2">
    <source>
        <dbReference type="EMBL" id="KAG9230531.1"/>
    </source>
</evidence>
<evidence type="ECO:0000259" key="1">
    <source>
        <dbReference type="Pfam" id="PF20150"/>
    </source>
</evidence>
<dbReference type="Pfam" id="PF20150">
    <property type="entry name" value="2EXR"/>
    <property type="match status" value="1"/>
</dbReference>
<comment type="caution">
    <text evidence="2">The sequence shown here is derived from an EMBL/GenBank/DDBJ whole genome shotgun (WGS) entry which is preliminary data.</text>
</comment>
<dbReference type="EMBL" id="MU251664">
    <property type="protein sequence ID" value="KAG9230531.1"/>
    <property type="molecule type" value="Genomic_DNA"/>
</dbReference>
<protein>
    <recommendedName>
        <fullName evidence="1">2EXR domain-containing protein</fullName>
    </recommendedName>
</protein>
<proteinExistence type="predicted"/>
<reference evidence="2" key="1">
    <citation type="journal article" date="2021" name="IMA Fungus">
        <title>Genomic characterization of three marine fungi, including Emericellopsis atlantica sp. nov. with signatures of a generalist lifestyle and marine biomass degradation.</title>
        <authorList>
            <person name="Hagestad O.C."/>
            <person name="Hou L."/>
            <person name="Andersen J.H."/>
            <person name="Hansen E.H."/>
            <person name="Altermark B."/>
            <person name="Li C."/>
            <person name="Kuhnert E."/>
            <person name="Cox R.J."/>
            <person name="Crous P.W."/>
            <person name="Spatafora J.W."/>
            <person name="Lail K."/>
            <person name="Amirebrahimi M."/>
            <person name="Lipzen A."/>
            <person name="Pangilinan J."/>
            <person name="Andreopoulos W."/>
            <person name="Hayes R.D."/>
            <person name="Ng V."/>
            <person name="Grigoriev I.V."/>
            <person name="Jackson S.A."/>
            <person name="Sutton T.D.S."/>
            <person name="Dobson A.D.W."/>
            <person name="Rama T."/>
        </authorList>
    </citation>
    <scope>NUCLEOTIDE SEQUENCE</scope>
    <source>
        <strain evidence="2">TRa018bII</strain>
    </source>
</reference>
<sequence>MKTLLGLDSSGAEWIMPPKPNKIAPKQRGISVHNNNTDQELTFPPLTEFHLFPSLPPELRLEVWKHTCNEGRIVIVEIVADMIPTSDNISVFCSTLASATCVPALLHACSEAREAGLRIYDTLPIPEAPGRHDACKDTYVNWKQDIIYLRSDPANEEEDVWDGSGIFENIVAKKAHSIAFALRKFCGFDEDTNPYKVFERLEKIFVVIEGIPWNTRANFHALSCSLKGTVIDDQEGENTFIKEIIEWDSSCCLESIREGRDFIRTLPHLKVTLAHFDSSTHEHWSSSTSHQHAENLFNVE</sequence>